<name>A0AA87USC7_9MICO</name>
<feature type="signal peptide" evidence="1">
    <location>
        <begin position="1"/>
        <end position="32"/>
    </location>
</feature>
<feature type="chain" id="PRO_5041640415" description="Tandem-95 repeat protein" evidence="1">
    <location>
        <begin position="33"/>
        <end position="1097"/>
    </location>
</feature>
<proteinExistence type="predicted"/>
<dbReference type="InterPro" id="IPR010916">
    <property type="entry name" value="TonB_box_CS"/>
</dbReference>
<dbReference type="PROSITE" id="PS00430">
    <property type="entry name" value="TONB_DEPENDENT_REC_1"/>
    <property type="match status" value="1"/>
</dbReference>
<gene>
    <name evidence="2" type="ORF">ABA31_16160</name>
</gene>
<dbReference type="Gene3D" id="2.60.40.2810">
    <property type="match status" value="1"/>
</dbReference>
<dbReference type="Proteomes" id="UP000321749">
    <property type="component" value="Unassembled WGS sequence"/>
</dbReference>
<accession>A0AA87USC7</accession>
<dbReference type="RefSeq" id="WP_186808181.1">
    <property type="nucleotide sequence ID" value="NZ_BJUU01000008.1"/>
</dbReference>
<keyword evidence="3" id="KW-1185">Reference proteome</keyword>
<dbReference type="NCBIfam" id="NF012211">
    <property type="entry name" value="tand_rpt_95"/>
    <property type="match status" value="1"/>
</dbReference>
<evidence type="ECO:0000313" key="3">
    <source>
        <dbReference type="Proteomes" id="UP000321749"/>
    </source>
</evidence>
<protein>
    <recommendedName>
        <fullName evidence="4">Tandem-95 repeat protein</fullName>
    </recommendedName>
</protein>
<comment type="caution">
    <text evidence="2">The sequence shown here is derived from an EMBL/GenBank/DDBJ whole genome shotgun (WGS) entry which is preliminary data.</text>
</comment>
<dbReference type="EMBL" id="BJUU01000008">
    <property type="protein sequence ID" value="GEK80265.1"/>
    <property type="molecule type" value="Genomic_DNA"/>
</dbReference>
<dbReference type="Pfam" id="PF17963">
    <property type="entry name" value="Big_9"/>
    <property type="match status" value="10"/>
</dbReference>
<reference evidence="2 3" key="1">
    <citation type="submission" date="2019-07" db="EMBL/GenBank/DDBJ databases">
        <title>Whole genome shotgun sequence of Agrococcus baldri NBRC 103055.</title>
        <authorList>
            <person name="Hosoyama A."/>
            <person name="Uohara A."/>
            <person name="Ohji S."/>
            <person name="Ichikawa N."/>
        </authorList>
    </citation>
    <scope>NUCLEOTIDE SEQUENCE [LARGE SCALE GENOMIC DNA]</scope>
    <source>
        <strain evidence="2 3">NBRC 103055</strain>
    </source>
</reference>
<dbReference type="Gene3D" id="2.60.40.3440">
    <property type="match status" value="2"/>
</dbReference>
<organism evidence="2 3">
    <name type="scientific">Agrococcus baldri</name>
    <dbReference type="NCBI Taxonomy" id="153730"/>
    <lineage>
        <taxon>Bacteria</taxon>
        <taxon>Bacillati</taxon>
        <taxon>Actinomycetota</taxon>
        <taxon>Actinomycetes</taxon>
        <taxon>Micrococcales</taxon>
        <taxon>Microbacteriaceae</taxon>
        <taxon>Agrococcus</taxon>
    </lineage>
</organism>
<keyword evidence="1" id="KW-0732">Signal</keyword>
<evidence type="ECO:0000256" key="1">
    <source>
        <dbReference type="SAM" id="SignalP"/>
    </source>
</evidence>
<evidence type="ECO:0000313" key="2">
    <source>
        <dbReference type="EMBL" id="GEK80265.1"/>
    </source>
</evidence>
<dbReference type="AlphaFoldDB" id="A0AA87USC7"/>
<sequence>MTFRPARAIPAGITAVALAATLSVATVAPASAAASTAAVDDSVTVDANHSITVDVLANDTAPAGTVVELLDASGAPTTGVDNLYGSWTTDGSTVTHTPPDGRAGPRTLSYRITDPDGDSATASVRVQVNTINAPYALQDFASVKLGQPITVDVLANDLRGSSRTTGEHFELLPETLRILDAAGAPQTEIVDERGTYRVADGSISYQPAAGYWGSASIRYVVQDEVRQSTRATSLNLTVSPTPDAVDDAATTEPGAASTIDVLANDATPSRTTWSTWGFTVTPGIRVGTVEQEGVGVWTRDAENRAVFTPEAGFTGTATVDYMVINSRSASDVATISVTVEEAAVAPELHADTARTPYLTDVTVDVLANDVAPEGASLDAASLRLVDAEGALVEQLETQRGTWSVADGQLSFAPAERAFGTDEVTYSVATGEGAAATATVSVEIASPFVNTAGEIIDHAFSASSPSVLIDVLANDSSAVNTSIDVSTLAIMDHNGQPVPERETDEGTWSVVDGQVRFAPAEGFEGQAAVYYIVENDAGFTGRAVVAVNVTWAAAEPILAADELDVEYLTDTTVDVLANDSAPEGTELDPASLALVDESGELVSELTTGKGTWSVVDGRLAFSPAEGAYFSDEVTYSVATTEGGSATSTVTASIDYPNVGSRGEIVEHEFSAEEPSVLVDVLANDTTEGNTVIDASTLAIVDHNGRPVQERATDEGTWSVVDGQVRFAPAEGFEGRATVYYWVENSAGAVGRATVTVDVTWAAAAPRLSADEASTPYFTPVTLDVLANDSAPEGTELDAASLALVDESGELVSELTTGKGTWSVVDGELRFAPAEGVYFVDEVTYSVATTDGGTATATAEVYIETPTISSRGEIVDHEFSAEEPTVLVDVLANDLSNGNSAIDASTLAISDHNGRPVQERVTDDGTWSVVDGQVRFAPAEGFEGQASVYYIVENDAGFTGRAVVAVNVTWATVEASVDAQDDRVEIPRKGDITVDVLANDSAVGGDIDPSTLRIVGDGGELVERLTTRAGTWTVVDGEIHFDAHSRQKGETSIEYVVGNGGATDTATLTVDVDQHHHGNGGKIKQVIGAIIGWIIGWLF</sequence>
<evidence type="ECO:0008006" key="4">
    <source>
        <dbReference type="Google" id="ProtNLM"/>
    </source>
</evidence>